<protein>
    <submittedName>
        <fullName evidence="1">Uncharacterized protein</fullName>
    </submittedName>
</protein>
<proteinExistence type="predicted"/>
<dbReference type="EMBL" id="JBEHCU010001487">
    <property type="protein sequence ID" value="KAL1403502.1"/>
    <property type="molecule type" value="Genomic_DNA"/>
</dbReference>
<reference evidence="1 2" key="1">
    <citation type="submission" date="2024-05" db="EMBL/GenBank/DDBJ databases">
        <title>Culex pipiens pipiens assembly and annotation.</title>
        <authorList>
            <person name="Alout H."/>
            <person name="Durand T."/>
        </authorList>
    </citation>
    <scope>NUCLEOTIDE SEQUENCE [LARGE SCALE GENOMIC DNA]</scope>
    <source>
        <strain evidence="1">HA-2024</strain>
        <tissue evidence="1">Whole body</tissue>
    </source>
</reference>
<evidence type="ECO:0000313" key="1">
    <source>
        <dbReference type="EMBL" id="KAL1403502.1"/>
    </source>
</evidence>
<dbReference type="Proteomes" id="UP001562425">
    <property type="component" value="Unassembled WGS sequence"/>
</dbReference>
<evidence type="ECO:0000313" key="2">
    <source>
        <dbReference type="Proteomes" id="UP001562425"/>
    </source>
</evidence>
<dbReference type="AlphaFoldDB" id="A0ABD1DV44"/>
<comment type="caution">
    <text evidence="1">The sequence shown here is derived from an EMBL/GenBank/DDBJ whole genome shotgun (WGS) entry which is preliminary data.</text>
</comment>
<gene>
    <name evidence="1" type="ORF">pipiens_019334</name>
</gene>
<accession>A0ABD1DV44</accession>
<name>A0ABD1DV44_CULPP</name>
<organism evidence="1 2">
    <name type="scientific">Culex pipiens pipiens</name>
    <name type="common">Northern house mosquito</name>
    <dbReference type="NCBI Taxonomy" id="38569"/>
    <lineage>
        <taxon>Eukaryota</taxon>
        <taxon>Metazoa</taxon>
        <taxon>Ecdysozoa</taxon>
        <taxon>Arthropoda</taxon>
        <taxon>Hexapoda</taxon>
        <taxon>Insecta</taxon>
        <taxon>Pterygota</taxon>
        <taxon>Neoptera</taxon>
        <taxon>Endopterygota</taxon>
        <taxon>Diptera</taxon>
        <taxon>Nematocera</taxon>
        <taxon>Culicoidea</taxon>
        <taxon>Culicidae</taxon>
        <taxon>Culicinae</taxon>
        <taxon>Culicini</taxon>
        <taxon>Culex</taxon>
        <taxon>Culex</taxon>
    </lineage>
</organism>
<sequence length="217" mass="24070">MVLSISSPMASIAWFCLASWSDSLSDSAFRFRRVLKVLSASSESLSMIRDSFLNNPEFPLHKTQTLCSAGGCALLNEWLAKQAAGAYVSYWAEIQASTYYFRYGAVFLPAFAMTATCACWAVSRTRCSLLVDRFPYRRGQNVRTAFTTSSSYLPVLVLFELRLQHDLKGIVQVRGDVLAAVCFDLDKTRYLLLSSVVNPNNVGTVLPNISAFRSLEG</sequence>
<keyword evidence="2" id="KW-1185">Reference proteome</keyword>